<evidence type="ECO:0000256" key="1">
    <source>
        <dbReference type="SAM" id="Coils"/>
    </source>
</evidence>
<gene>
    <name evidence="2" type="ORF">NK6_4120</name>
</gene>
<accession>A0A0E4BPC5</accession>
<proteinExistence type="predicted"/>
<dbReference type="AlphaFoldDB" id="A0A0E4BPC5"/>
<sequence>MLEALLNAKVADVVEPPRSWGKEEKQRFLQLPRDLQLYFAKREQQRDDTVRRAQNEAAQARREMKELQAKLAASEERLAKIEEKNAETRDVAA</sequence>
<evidence type="ECO:0000313" key="2">
    <source>
        <dbReference type="EMBL" id="BAR57289.1"/>
    </source>
</evidence>
<dbReference type="Proteomes" id="UP000063308">
    <property type="component" value="Chromosome"/>
</dbReference>
<organism evidence="2 3">
    <name type="scientific">Bradyrhizobium diazoefficiens</name>
    <dbReference type="NCBI Taxonomy" id="1355477"/>
    <lineage>
        <taxon>Bacteria</taxon>
        <taxon>Pseudomonadati</taxon>
        <taxon>Pseudomonadota</taxon>
        <taxon>Alphaproteobacteria</taxon>
        <taxon>Hyphomicrobiales</taxon>
        <taxon>Nitrobacteraceae</taxon>
        <taxon>Bradyrhizobium</taxon>
    </lineage>
</organism>
<protein>
    <submittedName>
        <fullName evidence="2">Uncharacterized protein</fullName>
    </submittedName>
</protein>
<feature type="coiled-coil region" evidence="1">
    <location>
        <begin position="43"/>
        <end position="91"/>
    </location>
</feature>
<reference evidence="2 3" key="1">
    <citation type="submission" date="2014-11" db="EMBL/GenBank/DDBJ databases">
        <title>Symbiosis island explosion on the genome of extra-slow-growing strains of soybean bradyrhizobia with massive insertion sequences.</title>
        <authorList>
            <person name="Iida T."/>
            <person name="Minamisawa K."/>
        </authorList>
    </citation>
    <scope>NUCLEOTIDE SEQUENCE [LARGE SCALE GENOMIC DNA]</scope>
    <source>
        <strain evidence="2 3">NK6</strain>
    </source>
</reference>
<dbReference type="RefSeq" id="WP_129557419.1">
    <property type="nucleotide sequence ID" value="NZ_JAFCKD010000284.1"/>
</dbReference>
<dbReference type="EMBL" id="AP014685">
    <property type="protein sequence ID" value="BAR57289.1"/>
    <property type="molecule type" value="Genomic_DNA"/>
</dbReference>
<keyword evidence="1" id="KW-0175">Coiled coil</keyword>
<evidence type="ECO:0000313" key="3">
    <source>
        <dbReference type="Proteomes" id="UP000063308"/>
    </source>
</evidence>
<name>A0A0E4BPC5_9BRAD</name>